<name>A0A7I7P403_9MYCO</name>
<keyword evidence="3" id="KW-1185">Reference proteome</keyword>
<dbReference type="InterPro" id="IPR002347">
    <property type="entry name" value="SDR_fam"/>
</dbReference>
<sequence>MRVIVTGANSGVGKATAAALAAAGHQVVMACRTPSKGVAAARDMHGDVEVARLDLANLRSVHEFAASIDSVDVLVNNAGVLGVPLTHTADGFEAHMGTNHLGHFALTCLLADRIKNRVVTVSSGTYVMARLHLEDLNWERRAYNAWSAYTESKLATAVFTVELARRGVTAHLADPGISQSAIVSDRSGFAARVVRYLQPRIAQPGDLAARSTVLAAITDLPSPTYWAPRGLLHQWGRPKVVKLNRKACDPETGRRLWDISTALTGCDLPLTRKLP</sequence>
<dbReference type="GO" id="GO:0016491">
    <property type="term" value="F:oxidoreductase activity"/>
    <property type="evidence" value="ECO:0007669"/>
    <property type="project" value="UniProtKB-KW"/>
</dbReference>
<dbReference type="Proteomes" id="UP000466632">
    <property type="component" value="Chromosome"/>
</dbReference>
<dbReference type="KEGG" id="mseo:MSEO_29870"/>
<accession>A0A7I7P403</accession>
<organism evidence="2 3">
    <name type="scientific">Mycobacterium seoulense</name>
    <dbReference type="NCBI Taxonomy" id="386911"/>
    <lineage>
        <taxon>Bacteria</taxon>
        <taxon>Bacillati</taxon>
        <taxon>Actinomycetota</taxon>
        <taxon>Actinomycetes</taxon>
        <taxon>Mycobacteriales</taxon>
        <taxon>Mycobacteriaceae</taxon>
        <taxon>Mycobacterium</taxon>
    </lineage>
</organism>
<dbReference type="AlphaFoldDB" id="A0A7I7P403"/>
<gene>
    <name evidence="2" type="ORF">MSEO_29870</name>
</gene>
<evidence type="ECO:0000313" key="3">
    <source>
        <dbReference type="Proteomes" id="UP000466632"/>
    </source>
</evidence>
<dbReference type="PANTHER" id="PTHR43157">
    <property type="entry name" value="PHOSPHATIDYLINOSITOL-GLYCAN BIOSYNTHESIS CLASS F PROTEIN-RELATED"/>
    <property type="match status" value="1"/>
</dbReference>
<reference evidence="2 3" key="1">
    <citation type="journal article" date="2019" name="Emerg. Microbes Infect.">
        <title>Comprehensive subspecies identification of 175 nontuberculous mycobacteria species based on 7547 genomic profiles.</title>
        <authorList>
            <person name="Matsumoto Y."/>
            <person name="Kinjo T."/>
            <person name="Motooka D."/>
            <person name="Nabeya D."/>
            <person name="Jung N."/>
            <person name="Uechi K."/>
            <person name="Horii T."/>
            <person name="Iida T."/>
            <person name="Fujita J."/>
            <person name="Nakamura S."/>
        </authorList>
    </citation>
    <scope>NUCLEOTIDE SEQUENCE [LARGE SCALE GENOMIC DNA]</scope>
    <source>
        <strain evidence="2 3">JCM 16018</strain>
    </source>
</reference>
<keyword evidence="1" id="KW-0560">Oxidoreductase</keyword>
<dbReference type="SUPFAM" id="SSF51735">
    <property type="entry name" value="NAD(P)-binding Rossmann-fold domains"/>
    <property type="match status" value="1"/>
</dbReference>
<proteinExistence type="predicted"/>
<dbReference type="Pfam" id="PF00106">
    <property type="entry name" value="adh_short"/>
    <property type="match status" value="1"/>
</dbReference>
<evidence type="ECO:0000313" key="2">
    <source>
        <dbReference type="EMBL" id="BBY02488.1"/>
    </source>
</evidence>
<protein>
    <submittedName>
        <fullName evidence="2">Short-chain dehydrogenase</fullName>
    </submittedName>
</protein>
<dbReference type="RefSeq" id="WP_163681519.1">
    <property type="nucleotide sequence ID" value="NZ_AP022582.1"/>
</dbReference>
<dbReference type="PANTHER" id="PTHR43157:SF31">
    <property type="entry name" value="PHOSPHATIDYLINOSITOL-GLYCAN BIOSYNTHESIS CLASS F PROTEIN"/>
    <property type="match status" value="1"/>
</dbReference>
<dbReference type="InterPro" id="IPR036291">
    <property type="entry name" value="NAD(P)-bd_dom_sf"/>
</dbReference>
<evidence type="ECO:0000256" key="1">
    <source>
        <dbReference type="ARBA" id="ARBA00023002"/>
    </source>
</evidence>
<dbReference type="PROSITE" id="PS51257">
    <property type="entry name" value="PROKAR_LIPOPROTEIN"/>
    <property type="match status" value="1"/>
</dbReference>
<dbReference type="Gene3D" id="3.40.50.720">
    <property type="entry name" value="NAD(P)-binding Rossmann-like Domain"/>
    <property type="match status" value="1"/>
</dbReference>
<dbReference type="PRINTS" id="PR00081">
    <property type="entry name" value="GDHRDH"/>
</dbReference>
<dbReference type="EMBL" id="AP022582">
    <property type="protein sequence ID" value="BBY02488.1"/>
    <property type="molecule type" value="Genomic_DNA"/>
</dbReference>